<evidence type="ECO:0000256" key="4">
    <source>
        <dbReference type="ARBA" id="ARBA00023295"/>
    </source>
</evidence>
<comment type="similarity">
    <text evidence="1 5">Belongs to the glycosyl hydrolase 43 family.</text>
</comment>
<dbReference type="InterPro" id="IPR006710">
    <property type="entry name" value="Glyco_hydro_43"/>
</dbReference>
<evidence type="ECO:0000256" key="2">
    <source>
        <dbReference type="ARBA" id="ARBA00022729"/>
    </source>
</evidence>
<proteinExistence type="inferred from homology"/>
<gene>
    <name evidence="7" type="ORF">ODALV1_LOCUS30265</name>
</gene>
<accession>A0ABP1S687</accession>
<reference evidence="7 8" key="1">
    <citation type="submission" date="2024-08" db="EMBL/GenBank/DDBJ databases">
        <authorList>
            <person name="Cucini C."/>
            <person name="Frati F."/>
        </authorList>
    </citation>
    <scope>NUCLEOTIDE SEQUENCE [LARGE SCALE GENOMIC DNA]</scope>
</reference>
<evidence type="ECO:0008006" key="9">
    <source>
        <dbReference type="Google" id="ProtNLM"/>
    </source>
</evidence>
<dbReference type="Gene3D" id="2.115.10.20">
    <property type="entry name" value="Glycosyl hydrolase domain, family 43"/>
    <property type="match status" value="1"/>
</dbReference>
<evidence type="ECO:0000256" key="3">
    <source>
        <dbReference type="ARBA" id="ARBA00022801"/>
    </source>
</evidence>
<keyword evidence="2 6" id="KW-0732">Signal</keyword>
<feature type="signal peptide" evidence="6">
    <location>
        <begin position="1"/>
        <end position="19"/>
    </location>
</feature>
<organism evidence="7 8">
    <name type="scientific">Orchesella dallaii</name>
    <dbReference type="NCBI Taxonomy" id="48710"/>
    <lineage>
        <taxon>Eukaryota</taxon>
        <taxon>Metazoa</taxon>
        <taxon>Ecdysozoa</taxon>
        <taxon>Arthropoda</taxon>
        <taxon>Hexapoda</taxon>
        <taxon>Collembola</taxon>
        <taxon>Entomobryomorpha</taxon>
        <taxon>Entomobryoidea</taxon>
        <taxon>Orchesellidae</taxon>
        <taxon>Orchesellinae</taxon>
        <taxon>Orchesella</taxon>
    </lineage>
</organism>
<sequence length="345" mass="39225">MRNILLLLPVFGFLCLAHGHTLPQLNVTGLNQQKFYTNPILDYAAADPDIIKYNGLYYMVYTQGDRIDILRSPILSNFRNAERKEAYRAPPGRANLWAPEIHLIRGEFFIYFTMDDGVADANHRMYVIKADSNDPMGNWGSEVRLLPEEEIYAIDGTVLQYGNGELYFIWTGFPEPPGSMNLYIARMENPMRVIPPRTLLRTPSMDWEMHGYPVNEGPFIIQNAGRTFLTFSASSTFTPDYCLGIMGIDELKDPLVRSNWWNDVNHCVFTRNDAESVFGTGHASFVRSPDESELWMVYHAVDDVNDLGVNRRARIQKLDWNPDNAPRFPAAIGINKPLPAPSGEL</sequence>
<dbReference type="Pfam" id="PF04616">
    <property type="entry name" value="Glyco_hydro_43"/>
    <property type="match status" value="1"/>
</dbReference>
<keyword evidence="8" id="KW-1185">Reference proteome</keyword>
<dbReference type="Proteomes" id="UP001642540">
    <property type="component" value="Unassembled WGS sequence"/>
</dbReference>
<dbReference type="PANTHER" id="PTHR43817:SF1">
    <property type="entry name" value="HYDROLASE, FAMILY 43, PUTATIVE (AFU_ORTHOLOGUE AFUA_3G01660)-RELATED"/>
    <property type="match status" value="1"/>
</dbReference>
<evidence type="ECO:0000313" key="7">
    <source>
        <dbReference type="EMBL" id="CAL8144678.1"/>
    </source>
</evidence>
<dbReference type="EMBL" id="CAXLJM020000161">
    <property type="protein sequence ID" value="CAL8144678.1"/>
    <property type="molecule type" value="Genomic_DNA"/>
</dbReference>
<feature type="chain" id="PRO_5047008086" description="Extracellular exo-alpha-(1-&gt;5)-L-arabinofuranosidase" evidence="6">
    <location>
        <begin position="20"/>
        <end position="345"/>
    </location>
</feature>
<keyword evidence="4 5" id="KW-0326">Glycosidase</keyword>
<dbReference type="CDD" id="cd18820">
    <property type="entry name" value="GH43_LbAraf43-like"/>
    <property type="match status" value="1"/>
</dbReference>
<dbReference type="PANTHER" id="PTHR43817">
    <property type="entry name" value="GLYCOSYL HYDROLASE"/>
    <property type="match status" value="1"/>
</dbReference>
<comment type="caution">
    <text evidence="7">The sequence shown here is derived from an EMBL/GenBank/DDBJ whole genome shotgun (WGS) entry which is preliminary data.</text>
</comment>
<keyword evidence="3 5" id="KW-0378">Hydrolase</keyword>
<evidence type="ECO:0000313" key="8">
    <source>
        <dbReference type="Proteomes" id="UP001642540"/>
    </source>
</evidence>
<evidence type="ECO:0000256" key="5">
    <source>
        <dbReference type="RuleBase" id="RU361187"/>
    </source>
</evidence>
<dbReference type="InterPro" id="IPR023296">
    <property type="entry name" value="Glyco_hydro_beta-prop_sf"/>
</dbReference>
<evidence type="ECO:0000256" key="1">
    <source>
        <dbReference type="ARBA" id="ARBA00009865"/>
    </source>
</evidence>
<evidence type="ECO:0000256" key="6">
    <source>
        <dbReference type="SAM" id="SignalP"/>
    </source>
</evidence>
<protein>
    <recommendedName>
        <fullName evidence="9">Extracellular exo-alpha-(1-&gt;5)-L-arabinofuranosidase</fullName>
    </recommendedName>
</protein>
<dbReference type="SUPFAM" id="SSF75005">
    <property type="entry name" value="Arabinanase/levansucrase/invertase"/>
    <property type="match status" value="1"/>
</dbReference>
<name>A0ABP1S687_9HEXA</name>